<dbReference type="EMBL" id="BSXN01001209">
    <property type="protein sequence ID" value="GME72125.1"/>
    <property type="molecule type" value="Genomic_DNA"/>
</dbReference>
<name>A0A9W6WH06_CANBO</name>
<proteinExistence type="predicted"/>
<organism evidence="1 2">
    <name type="scientific">Candida boidinii</name>
    <name type="common">Yeast</name>
    <dbReference type="NCBI Taxonomy" id="5477"/>
    <lineage>
        <taxon>Eukaryota</taxon>
        <taxon>Fungi</taxon>
        <taxon>Dikarya</taxon>
        <taxon>Ascomycota</taxon>
        <taxon>Saccharomycotina</taxon>
        <taxon>Pichiomycetes</taxon>
        <taxon>Pichiales</taxon>
        <taxon>Pichiaceae</taxon>
        <taxon>Ogataea</taxon>
        <taxon>Ogataea/Candida clade</taxon>
    </lineage>
</organism>
<comment type="caution">
    <text evidence="1">The sequence shown here is derived from an EMBL/GenBank/DDBJ whole genome shotgun (WGS) entry which is preliminary data.</text>
</comment>
<accession>A0A9W6WH06</accession>
<keyword evidence="2" id="KW-1185">Reference proteome</keyword>
<sequence length="309" mass="35232">MLTGSEGDKTTNRASIGIVYHNTEECVVAKSISKKSICKAIVHPLALLNISDYLKRLESIGQTEESGKLLIGGLLGKFNEKTGKYSIFITFEINNLKDLSNNLRLYEQIYSNLAFIGFYEYGNGNDRDLNKDLEYTNVDLSDSGYCISYQDMIILKLRNLSDFEVSYMDPLKDGVISVSIKVIKIENLVMNTINQVNNEYEEANKEYSAGLSIDNFKNSIIKLNYKINLIIEFLLSLSLDEYNNSNFKINSVIKAINKIIIDLKLINYKIKKGDGSDKRIIEYLILNQSIILNNYYKLDKLLSIEKEIE</sequence>
<reference evidence="1" key="1">
    <citation type="submission" date="2023-04" db="EMBL/GenBank/DDBJ databases">
        <title>Candida boidinii NBRC 10035.</title>
        <authorList>
            <person name="Ichikawa N."/>
            <person name="Sato H."/>
            <person name="Tonouchi N."/>
        </authorList>
    </citation>
    <scope>NUCLEOTIDE SEQUENCE</scope>
    <source>
        <strain evidence="1">NBRC 10035</strain>
    </source>
</reference>
<dbReference type="Gene3D" id="3.40.140.10">
    <property type="entry name" value="Cytidine Deaminase, domain 2"/>
    <property type="match status" value="1"/>
</dbReference>
<dbReference type="AlphaFoldDB" id="A0A9W6WH06"/>
<dbReference type="Proteomes" id="UP001165120">
    <property type="component" value="Unassembled WGS sequence"/>
</dbReference>
<gene>
    <name evidence="1" type="ORF">Cboi02_000348100</name>
</gene>
<evidence type="ECO:0000313" key="2">
    <source>
        <dbReference type="Proteomes" id="UP001165120"/>
    </source>
</evidence>
<protein>
    <submittedName>
        <fullName evidence="1">Unnamed protein product</fullName>
    </submittedName>
</protein>
<evidence type="ECO:0000313" key="1">
    <source>
        <dbReference type="EMBL" id="GME72125.1"/>
    </source>
</evidence>